<reference evidence="2" key="1">
    <citation type="submission" date="2023-10" db="EMBL/GenBank/DDBJ databases">
        <title>Genome assembly of Pristionchus species.</title>
        <authorList>
            <person name="Yoshida K."/>
            <person name="Sommer R.J."/>
        </authorList>
    </citation>
    <scope>NUCLEOTIDE SEQUENCE</scope>
    <source>
        <strain evidence="2">RS0144</strain>
    </source>
</reference>
<gene>
    <name evidence="2" type="ORF">PENTCL1PPCAC_17156</name>
</gene>
<name>A0AAV5TKY3_9BILA</name>
<evidence type="ECO:0008006" key="4">
    <source>
        <dbReference type="Google" id="ProtNLM"/>
    </source>
</evidence>
<feature type="transmembrane region" description="Helical" evidence="1">
    <location>
        <begin position="137"/>
        <end position="162"/>
    </location>
</feature>
<keyword evidence="1" id="KW-0812">Transmembrane</keyword>
<evidence type="ECO:0000313" key="2">
    <source>
        <dbReference type="EMBL" id="GMS94981.1"/>
    </source>
</evidence>
<keyword evidence="1" id="KW-0472">Membrane</keyword>
<protein>
    <recommendedName>
        <fullName evidence="4">G protein-coupled receptor</fullName>
    </recommendedName>
</protein>
<feature type="transmembrane region" description="Helical" evidence="1">
    <location>
        <begin position="6"/>
        <end position="23"/>
    </location>
</feature>
<evidence type="ECO:0000256" key="1">
    <source>
        <dbReference type="SAM" id="Phobius"/>
    </source>
</evidence>
<organism evidence="2 3">
    <name type="scientific">Pristionchus entomophagus</name>
    <dbReference type="NCBI Taxonomy" id="358040"/>
    <lineage>
        <taxon>Eukaryota</taxon>
        <taxon>Metazoa</taxon>
        <taxon>Ecdysozoa</taxon>
        <taxon>Nematoda</taxon>
        <taxon>Chromadorea</taxon>
        <taxon>Rhabditida</taxon>
        <taxon>Rhabditina</taxon>
        <taxon>Diplogasteromorpha</taxon>
        <taxon>Diplogasteroidea</taxon>
        <taxon>Neodiplogasteridae</taxon>
        <taxon>Pristionchus</taxon>
    </lineage>
</organism>
<dbReference type="PANTHER" id="PTHR31748">
    <property type="entry name" value="SERPENTINE RECEPTOR, CLASS V"/>
    <property type="match status" value="1"/>
</dbReference>
<dbReference type="EMBL" id="BTSX01000004">
    <property type="protein sequence ID" value="GMS94981.1"/>
    <property type="molecule type" value="Genomic_DNA"/>
</dbReference>
<dbReference type="AlphaFoldDB" id="A0AAV5TKY3"/>
<dbReference type="Proteomes" id="UP001432027">
    <property type="component" value="Unassembled WGS sequence"/>
</dbReference>
<dbReference type="InterPro" id="IPR019426">
    <property type="entry name" value="7TM_GPCR_serpentine_rcpt_Srv"/>
</dbReference>
<sequence>MFFIFAYFARCGEVICTVLTALNRMTAIILQFRHIQIWSTRSQILCFSYQISMGILLGVMVILTSESSWNHASDGNSYQELHQSQSATLLLFGVLASSIAFISAIIILYALSYFILRTKLRIENQVGQSPSKSERSLTYVAVLNCGVEIDYYAIFAYVFIIARDFE</sequence>
<proteinExistence type="predicted"/>
<dbReference type="Pfam" id="PF10323">
    <property type="entry name" value="7TM_GPCR_Srv"/>
    <property type="match status" value="1"/>
</dbReference>
<accession>A0AAV5TKY3</accession>
<dbReference type="PANTHER" id="PTHR31748:SF1">
    <property type="entry name" value="SERPENTINE RECEPTOR, CLASS V"/>
    <property type="match status" value="1"/>
</dbReference>
<keyword evidence="3" id="KW-1185">Reference proteome</keyword>
<feature type="non-terminal residue" evidence="2">
    <location>
        <position position="166"/>
    </location>
</feature>
<evidence type="ECO:0000313" key="3">
    <source>
        <dbReference type="Proteomes" id="UP001432027"/>
    </source>
</evidence>
<feature type="transmembrane region" description="Helical" evidence="1">
    <location>
        <begin position="44"/>
        <end position="63"/>
    </location>
</feature>
<feature type="transmembrane region" description="Helical" evidence="1">
    <location>
        <begin position="89"/>
        <end position="116"/>
    </location>
</feature>
<keyword evidence="1" id="KW-1133">Transmembrane helix</keyword>
<comment type="caution">
    <text evidence="2">The sequence shown here is derived from an EMBL/GenBank/DDBJ whole genome shotgun (WGS) entry which is preliminary data.</text>
</comment>
<dbReference type="Gene3D" id="1.20.1070.10">
    <property type="entry name" value="Rhodopsin 7-helix transmembrane proteins"/>
    <property type="match status" value="1"/>
</dbReference>